<gene>
    <name evidence="8" type="ORF">GCM10011339_06500</name>
</gene>
<evidence type="ECO:0000259" key="7">
    <source>
        <dbReference type="Pfam" id="PF01048"/>
    </source>
</evidence>
<dbReference type="Gene3D" id="3.40.50.1580">
    <property type="entry name" value="Nucleoside phosphorylase domain"/>
    <property type="match status" value="1"/>
</dbReference>
<organism evidence="8 9">
    <name type="scientific">Echinicola rosea</name>
    <dbReference type="NCBI Taxonomy" id="1807691"/>
    <lineage>
        <taxon>Bacteria</taxon>
        <taxon>Pseudomonadati</taxon>
        <taxon>Bacteroidota</taxon>
        <taxon>Cytophagia</taxon>
        <taxon>Cytophagales</taxon>
        <taxon>Cyclobacteriaceae</taxon>
        <taxon>Echinicola</taxon>
    </lineage>
</organism>
<evidence type="ECO:0000313" key="8">
    <source>
        <dbReference type="EMBL" id="GGF21201.1"/>
    </source>
</evidence>
<reference evidence="9" key="1">
    <citation type="journal article" date="2019" name="Int. J. Syst. Evol. Microbiol.">
        <title>The Global Catalogue of Microorganisms (GCM) 10K type strain sequencing project: providing services to taxonomists for standard genome sequencing and annotation.</title>
        <authorList>
            <consortium name="The Broad Institute Genomics Platform"/>
            <consortium name="The Broad Institute Genome Sequencing Center for Infectious Disease"/>
            <person name="Wu L."/>
            <person name="Ma J."/>
        </authorList>
    </citation>
    <scope>NUCLEOTIDE SEQUENCE [LARGE SCALE GENOMIC DNA]</scope>
    <source>
        <strain evidence="9">CGMCC 1.15407</strain>
    </source>
</reference>
<comment type="similarity">
    <text evidence="2 6">Belongs to the PNP/MTAP phosphorylase family.</text>
</comment>
<dbReference type="SUPFAM" id="SSF53167">
    <property type="entry name" value="Purine and uridine phosphorylases"/>
    <property type="match status" value="1"/>
</dbReference>
<evidence type="ECO:0000313" key="9">
    <source>
        <dbReference type="Proteomes" id="UP000647339"/>
    </source>
</evidence>
<dbReference type="InterPro" id="IPR011270">
    <property type="entry name" value="Pur_Nuc_Pase_Ino/Guo-sp"/>
</dbReference>
<dbReference type="PANTHER" id="PTHR11904:SF9">
    <property type="entry name" value="PURINE NUCLEOSIDE PHOSPHORYLASE-RELATED"/>
    <property type="match status" value="1"/>
</dbReference>
<dbReference type="NCBIfam" id="TIGR01697">
    <property type="entry name" value="PNPH-PUNA-XAPA"/>
    <property type="match status" value="1"/>
</dbReference>
<accession>A0ABQ1UMU6</accession>
<evidence type="ECO:0000256" key="6">
    <source>
        <dbReference type="PIRNR" id="PIRNR000477"/>
    </source>
</evidence>
<dbReference type="EC" id="2.4.2.1" evidence="6"/>
<dbReference type="PIRSF" id="PIRSF000477">
    <property type="entry name" value="PurNPase"/>
    <property type="match status" value="1"/>
</dbReference>
<dbReference type="InterPro" id="IPR011268">
    <property type="entry name" value="Purine_phosphorylase"/>
</dbReference>
<dbReference type="Proteomes" id="UP000647339">
    <property type="component" value="Unassembled WGS sequence"/>
</dbReference>
<dbReference type="InterPro" id="IPR018099">
    <property type="entry name" value="Purine_phosphorylase-2_CS"/>
</dbReference>
<name>A0ABQ1UMU6_9BACT</name>
<dbReference type="NCBIfam" id="TIGR01700">
    <property type="entry name" value="PNPH"/>
    <property type="match status" value="1"/>
</dbReference>
<evidence type="ECO:0000256" key="5">
    <source>
        <dbReference type="ARBA" id="ARBA00022679"/>
    </source>
</evidence>
<keyword evidence="9" id="KW-1185">Reference proteome</keyword>
<dbReference type="PANTHER" id="PTHR11904">
    <property type="entry name" value="METHYLTHIOADENOSINE/PURINE NUCLEOSIDE PHOSPHORYLASE"/>
    <property type="match status" value="1"/>
</dbReference>
<dbReference type="RefSeq" id="WP_137400954.1">
    <property type="nucleotide sequence ID" value="NZ_BMIU01000002.1"/>
</dbReference>
<protein>
    <recommendedName>
        <fullName evidence="6">Purine nucleoside phosphorylase</fullName>
        <ecNumber evidence="6">2.4.2.1</ecNumber>
    </recommendedName>
    <alternativeName>
        <fullName evidence="6">Inosine-guanosine phosphorylase</fullName>
    </alternativeName>
</protein>
<dbReference type="EMBL" id="BMIU01000002">
    <property type="protein sequence ID" value="GGF21201.1"/>
    <property type="molecule type" value="Genomic_DNA"/>
</dbReference>
<dbReference type="PROSITE" id="PS01240">
    <property type="entry name" value="PNP_MTAP_2"/>
    <property type="match status" value="1"/>
</dbReference>
<evidence type="ECO:0000256" key="3">
    <source>
        <dbReference type="ARBA" id="ARBA00011233"/>
    </source>
</evidence>
<comment type="function">
    <text evidence="6">The purine nucleoside phosphorylases catalyze the phosphorolytic breakdown of the N-glycosidic bond in the beta-(deoxy)ribonucleoside molecules, with the formation of the corresponding free purine bases and pentose-1-phosphate.</text>
</comment>
<feature type="domain" description="Nucleoside phosphorylase" evidence="7">
    <location>
        <begin position="30"/>
        <end position="276"/>
    </location>
</feature>
<dbReference type="NCBIfam" id="NF006054">
    <property type="entry name" value="PRK08202.1"/>
    <property type="match status" value="1"/>
</dbReference>
<keyword evidence="5 6" id="KW-0808">Transferase</keyword>
<dbReference type="InterPro" id="IPR000845">
    <property type="entry name" value="Nucleoside_phosphorylase_d"/>
</dbReference>
<keyword evidence="4 6" id="KW-0328">Glycosyltransferase</keyword>
<proteinExistence type="inferred from homology"/>
<dbReference type="Pfam" id="PF01048">
    <property type="entry name" value="PNP_UDP_1"/>
    <property type="match status" value="1"/>
</dbReference>
<comment type="caution">
    <text evidence="8">The sequence shown here is derived from an EMBL/GenBank/DDBJ whole genome shotgun (WGS) entry which is preliminary data.</text>
</comment>
<sequence length="280" mass="30425">MKKADSSATYLDQVNAAVGYISEGQNTIPTVGIILGTGLGQLIDNIQVHKAISYRDIPHFPVSTVETHAGELIFGQLNGVSVVAMKGRFHYYEGYSMKEVTFPVRVMRQLGIKKLIVSNAAGGLDPEFEVGDVMLINDHIDLFPENPLRGKNLDDFGVRFPDMSEPYDQKILKTALEVATDEGIRIHQGVYAGVQGPNLETKAEYRYLRTIGADAVGMSTVPEVIVARQMDLPVFAMSAITDLCSPGKVKKISIQEVIAAAAIAEPKMTSIIASLIGKME</sequence>
<comment type="subunit">
    <text evidence="3">Homotrimer.</text>
</comment>
<comment type="pathway">
    <text evidence="1 6">Purine metabolism; purine nucleoside salvage.</text>
</comment>
<evidence type="ECO:0000256" key="1">
    <source>
        <dbReference type="ARBA" id="ARBA00005058"/>
    </source>
</evidence>
<dbReference type="InterPro" id="IPR035994">
    <property type="entry name" value="Nucleoside_phosphorylase_sf"/>
</dbReference>
<dbReference type="CDD" id="cd09009">
    <property type="entry name" value="PNP-EcPNPII_like"/>
    <property type="match status" value="1"/>
</dbReference>
<evidence type="ECO:0000256" key="4">
    <source>
        <dbReference type="ARBA" id="ARBA00022676"/>
    </source>
</evidence>
<evidence type="ECO:0000256" key="2">
    <source>
        <dbReference type="ARBA" id="ARBA00006751"/>
    </source>
</evidence>